<evidence type="ECO:0000313" key="2">
    <source>
        <dbReference type="EMBL" id="MFD3263747.1"/>
    </source>
</evidence>
<name>A0ABW6CL10_9CAUL</name>
<reference evidence="2 3" key="1">
    <citation type="submission" date="2022-09" db="EMBL/GenBank/DDBJ databases">
        <title>New species of Phenylobacterium.</title>
        <authorList>
            <person name="Mieszkin S."/>
        </authorList>
    </citation>
    <scope>NUCLEOTIDE SEQUENCE [LARGE SCALE GENOMIC DNA]</scope>
    <source>
        <strain evidence="2 3">HK31-G</strain>
    </source>
</reference>
<proteinExistence type="predicted"/>
<feature type="signal peptide" evidence="1">
    <location>
        <begin position="1"/>
        <end position="23"/>
    </location>
</feature>
<evidence type="ECO:0000313" key="3">
    <source>
        <dbReference type="Proteomes" id="UP001598130"/>
    </source>
</evidence>
<dbReference type="RefSeq" id="WP_377368891.1">
    <property type="nucleotide sequence ID" value="NZ_JAOTJD010000010.1"/>
</dbReference>
<dbReference type="EMBL" id="JAOTJD010000010">
    <property type="protein sequence ID" value="MFD3263747.1"/>
    <property type="molecule type" value="Genomic_DNA"/>
</dbReference>
<dbReference type="Proteomes" id="UP001598130">
    <property type="component" value="Unassembled WGS sequence"/>
</dbReference>
<feature type="chain" id="PRO_5045616172" evidence="1">
    <location>
        <begin position="24"/>
        <end position="141"/>
    </location>
</feature>
<organism evidence="2 3">
    <name type="scientific">Phenylobacterium ferrooxidans</name>
    <dbReference type="NCBI Taxonomy" id="2982689"/>
    <lineage>
        <taxon>Bacteria</taxon>
        <taxon>Pseudomonadati</taxon>
        <taxon>Pseudomonadota</taxon>
        <taxon>Alphaproteobacteria</taxon>
        <taxon>Caulobacterales</taxon>
        <taxon>Caulobacteraceae</taxon>
        <taxon>Phenylobacterium</taxon>
    </lineage>
</organism>
<evidence type="ECO:0000256" key="1">
    <source>
        <dbReference type="SAM" id="SignalP"/>
    </source>
</evidence>
<gene>
    <name evidence="2" type="ORF">OCL97_07145</name>
</gene>
<keyword evidence="3" id="KW-1185">Reference proteome</keyword>
<protein>
    <submittedName>
        <fullName evidence="2">Uncharacterized protein</fullName>
    </submittedName>
</protein>
<sequence length="141" mass="14868">MKSITFSAAVAAAGLCWGAPAAAQVVMSATNICEIVPGGGSINTVRLNLFSLSDVSLEYTFRKQPTGPSYQFPGVTPTSTSTIRKFAVPEGTYKLSYKSPNSSAVGVYGQNVVVKPFQLQGQTCVFVNVRNRAAIASSPRN</sequence>
<accession>A0ABW6CL10</accession>
<keyword evidence="1" id="KW-0732">Signal</keyword>
<comment type="caution">
    <text evidence="2">The sequence shown here is derived from an EMBL/GenBank/DDBJ whole genome shotgun (WGS) entry which is preliminary data.</text>
</comment>